<sequence length="280" mass="30917">MTILRRIRHALFASIAAFLLAILFVPTDSPRTVWSIADANHADAPQRVIASGTAVTPIRSQSRLPQLLTARLRWRLRMTQHYADRDMTRQFNQAVAAVEESADEPATTEATMTLTSYRQSGSPEGDVPAGSGQPDELLTGHDFWTRQHDRAAAAYEELLALDKPTAVATPVTTLPGLPTTRGLWLAALCGLLGGLTMAGVDWLAYRQQPRDEAGHDETLHLPASWFHVRRTPFQRLAQAIRTVCILWIVVTGLLLVGSARKEMGMQRLTKWPLAELADLV</sequence>
<name>A0A517LZ36_9BACT</name>
<dbReference type="OrthoDB" id="268911at2"/>
<accession>A0A517LZ36</accession>
<protein>
    <submittedName>
        <fullName evidence="2">Uncharacterized protein</fullName>
    </submittedName>
</protein>
<dbReference type="AlphaFoldDB" id="A0A517LZ36"/>
<dbReference type="KEGG" id="ruv:EC9_20690"/>
<gene>
    <name evidence="2" type="ORF">EC9_20690</name>
</gene>
<keyword evidence="1" id="KW-0812">Transmembrane</keyword>
<proteinExistence type="predicted"/>
<dbReference type="EMBL" id="CP036261">
    <property type="protein sequence ID" value="QDS87886.1"/>
    <property type="molecule type" value="Genomic_DNA"/>
</dbReference>
<reference evidence="2 3" key="1">
    <citation type="submission" date="2019-02" db="EMBL/GenBank/DDBJ databases">
        <title>Deep-cultivation of Planctomycetes and their phenomic and genomic characterization uncovers novel biology.</title>
        <authorList>
            <person name="Wiegand S."/>
            <person name="Jogler M."/>
            <person name="Boedeker C."/>
            <person name="Pinto D."/>
            <person name="Vollmers J."/>
            <person name="Rivas-Marin E."/>
            <person name="Kohn T."/>
            <person name="Peeters S.H."/>
            <person name="Heuer A."/>
            <person name="Rast P."/>
            <person name="Oberbeckmann S."/>
            <person name="Bunk B."/>
            <person name="Jeske O."/>
            <person name="Meyerdierks A."/>
            <person name="Storesund J.E."/>
            <person name="Kallscheuer N."/>
            <person name="Luecker S."/>
            <person name="Lage O.M."/>
            <person name="Pohl T."/>
            <person name="Merkel B.J."/>
            <person name="Hornburger P."/>
            <person name="Mueller R.-W."/>
            <person name="Bruemmer F."/>
            <person name="Labrenz M."/>
            <person name="Spormann A.M."/>
            <person name="Op den Camp H."/>
            <person name="Overmann J."/>
            <person name="Amann R."/>
            <person name="Jetten M.S.M."/>
            <person name="Mascher T."/>
            <person name="Medema M.H."/>
            <person name="Devos D.P."/>
            <person name="Kaster A.-K."/>
            <person name="Ovreas L."/>
            <person name="Rohde M."/>
            <person name="Galperin M.Y."/>
            <person name="Jogler C."/>
        </authorList>
    </citation>
    <scope>NUCLEOTIDE SEQUENCE [LARGE SCALE GENOMIC DNA]</scope>
    <source>
        <strain evidence="2 3">EC9</strain>
    </source>
</reference>
<keyword evidence="1" id="KW-1133">Transmembrane helix</keyword>
<feature type="transmembrane region" description="Helical" evidence="1">
    <location>
        <begin position="239"/>
        <end position="259"/>
    </location>
</feature>
<evidence type="ECO:0000256" key="1">
    <source>
        <dbReference type="SAM" id="Phobius"/>
    </source>
</evidence>
<evidence type="ECO:0000313" key="3">
    <source>
        <dbReference type="Proteomes" id="UP000319557"/>
    </source>
</evidence>
<organism evidence="2 3">
    <name type="scientific">Rosistilla ulvae</name>
    <dbReference type="NCBI Taxonomy" id="1930277"/>
    <lineage>
        <taxon>Bacteria</taxon>
        <taxon>Pseudomonadati</taxon>
        <taxon>Planctomycetota</taxon>
        <taxon>Planctomycetia</taxon>
        <taxon>Pirellulales</taxon>
        <taxon>Pirellulaceae</taxon>
        <taxon>Rosistilla</taxon>
    </lineage>
</organism>
<evidence type="ECO:0000313" key="2">
    <source>
        <dbReference type="EMBL" id="QDS87886.1"/>
    </source>
</evidence>
<feature type="transmembrane region" description="Helical" evidence="1">
    <location>
        <begin position="183"/>
        <end position="205"/>
    </location>
</feature>
<dbReference type="RefSeq" id="WP_145344571.1">
    <property type="nucleotide sequence ID" value="NZ_CP036261.1"/>
</dbReference>
<keyword evidence="3" id="KW-1185">Reference proteome</keyword>
<dbReference type="Proteomes" id="UP000319557">
    <property type="component" value="Chromosome"/>
</dbReference>
<keyword evidence="1" id="KW-0472">Membrane</keyword>